<dbReference type="InterPro" id="IPR058625">
    <property type="entry name" value="MdtA-like_BSH"/>
</dbReference>
<evidence type="ECO:0000259" key="7">
    <source>
        <dbReference type="Pfam" id="PF25876"/>
    </source>
</evidence>
<dbReference type="InterPro" id="IPR030190">
    <property type="entry name" value="MacA_alpha-hairpin_sf"/>
</dbReference>
<gene>
    <name evidence="10" type="ORF">H6A60_00345</name>
</gene>
<name>A0ABS2DNK8_9BURK</name>
<proteinExistence type="inferred from homology"/>
<dbReference type="Gene3D" id="6.10.140.1990">
    <property type="match status" value="1"/>
</dbReference>
<evidence type="ECO:0000256" key="5">
    <source>
        <dbReference type="SAM" id="MobiDB-lite"/>
    </source>
</evidence>
<evidence type="ECO:0000313" key="11">
    <source>
        <dbReference type="Proteomes" id="UP000715095"/>
    </source>
</evidence>
<reference evidence="10 11" key="1">
    <citation type="journal article" date="2021" name="Sci. Rep.">
        <title>The distribution of antibiotic resistance genes in chicken gut microbiota commensals.</title>
        <authorList>
            <person name="Juricova H."/>
            <person name="Matiasovicova J."/>
            <person name="Kubasova T."/>
            <person name="Cejkova D."/>
            <person name="Rychlik I."/>
        </authorList>
    </citation>
    <scope>NUCLEOTIDE SEQUENCE [LARGE SCALE GENOMIC DNA]</scope>
    <source>
        <strain evidence="10 11">An829</strain>
    </source>
</reference>
<dbReference type="EMBL" id="JACJJC010000001">
    <property type="protein sequence ID" value="MBM6702963.1"/>
    <property type="molecule type" value="Genomic_DNA"/>
</dbReference>
<dbReference type="NCBIfam" id="TIGR01730">
    <property type="entry name" value="RND_mfp"/>
    <property type="match status" value="1"/>
</dbReference>
<feature type="compositionally biased region" description="Basic and acidic residues" evidence="5">
    <location>
        <begin position="366"/>
        <end position="380"/>
    </location>
</feature>
<dbReference type="InterPro" id="IPR058624">
    <property type="entry name" value="MdtA-like_HH"/>
</dbReference>
<dbReference type="PANTHER" id="PTHR32347:SF14">
    <property type="entry name" value="EFFLUX SYSTEM COMPONENT YKNX-RELATED"/>
    <property type="match status" value="1"/>
</dbReference>
<evidence type="ECO:0000259" key="8">
    <source>
        <dbReference type="Pfam" id="PF25917"/>
    </source>
</evidence>
<comment type="caution">
    <text evidence="10">The sequence shown here is derived from an EMBL/GenBank/DDBJ whole genome shotgun (WGS) entry which is preliminary data.</text>
</comment>
<keyword evidence="3 4" id="KW-0175">Coiled coil</keyword>
<dbReference type="Pfam" id="PF25917">
    <property type="entry name" value="BSH_RND"/>
    <property type="match status" value="1"/>
</dbReference>
<dbReference type="Pfam" id="PF25954">
    <property type="entry name" value="Beta-barrel_RND_2"/>
    <property type="match status" value="1"/>
</dbReference>
<dbReference type="Gene3D" id="2.40.50.100">
    <property type="match status" value="1"/>
</dbReference>
<evidence type="ECO:0000313" key="10">
    <source>
        <dbReference type="EMBL" id="MBM6702963.1"/>
    </source>
</evidence>
<keyword evidence="6" id="KW-1133">Transmembrane helix</keyword>
<evidence type="ECO:0000256" key="3">
    <source>
        <dbReference type="ARBA" id="ARBA00023054"/>
    </source>
</evidence>
<keyword evidence="11" id="KW-1185">Reference proteome</keyword>
<keyword evidence="6" id="KW-0812">Transmembrane</keyword>
<comment type="similarity">
    <text evidence="2">Belongs to the membrane fusion protein (MFP) (TC 8.A.1) family.</text>
</comment>
<organism evidence="10 11">
    <name type="scientific">Sutterella massiliensis</name>
    <dbReference type="NCBI Taxonomy" id="1816689"/>
    <lineage>
        <taxon>Bacteria</taxon>
        <taxon>Pseudomonadati</taxon>
        <taxon>Pseudomonadota</taxon>
        <taxon>Betaproteobacteria</taxon>
        <taxon>Burkholderiales</taxon>
        <taxon>Sutterellaceae</taxon>
        <taxon>Sutterella</taxon>
    </lineage>
</organism>
<dbReference type="Pfam" id="PF25876">
    <property type="entry name" value="HH_MFP_RND"/>
    <property type="match status" value="1"/>
</dbReference>
<feature type="domain" description="Multidrug resistance protein MdtA-like barrel-sandwich hybrid" evidence="8">
    <location>
        <begin position="89"/>
        <end position="242"/>
    </location>
</feature>
<keyword evidence="6" id="KW-0472">Membrane</keyword>
<feature type="domain" description="CusB-like beta-barrel" evidence="9">
    <location>
        <begin position="258"/>
        <end position="334"/>
    </location>
</feature>
<dbReference type="RefSeq" id="WP_205101359.1">
    <property type="nucleotide sequence ID" value="NZ_JACJJC010000001.1"/>
</dbReference>
<accession>A0ABS2DNK8</accession>
<dbReference type="InterPro" id="IPR050465">
    <property type="entry name" value="UPF0194_transport"/>
</dbReference>
<feature type="region of interest" description="Disordered" evidence="5">
    <location>
        <begin position="356"/>
        <end position="382"/>
    </location>
</feature>
<evidence type="ECO:0000259" key="9">
    <source>
        <dbReference type="Pfam" id="PF25954"/>
    </source>
</evidence>
<feature type="domain" description="Multidrug resistance protein MdtA-like alpha-helical hairpin" evidence="7">
    <location>
        <begin position="138"/>
        <end position="207"/>
    </location>
</feature>
<evidence type="ECO:0000256" key="4">
    <source>
        <dbReference type="SAM" id="Coils"/>
    </source>
</evidence>
<sequence>MTTHNKIDSGKTVAAGDKSRQAALLDEPKRPWYVRAGIGLLVLAVVGAAGGYWFFGRDTGTRISYVTEKAVRGDLNVTVTADGTLNPMRTVTLGSELSGIVRRVNVDVNDTIKTGQTLIELDTRNLEAKVLSARASVASAKARLAESEATLNEAKIRYRRLSDLNKLSGGKMPSRADLDEQSATVKTAEASVASAKAAIDDAQASLKTAETDLSKAEIKSPIDGVVLARSVEPGYAVAASLQAVELLSLATDLRELELRVDVDEADIGVVQPGQPAYFTVSAYPDRRFPATLKKVAYGSTETENVVTYTAYLDVANANLLLRPGMTASATISTAHRDDVLLVPNSALRFKPRIQKEESSFRMGPPHRSDAQKIAKEEGGHAQRQRTIYVLRSGTPIPVTVTTGLTDGTRTEVISGEIAEGEAIVVDQQNAAAK</sequence>
<feature type="coiled-coil region" evidence="4">
    <location>
        <begin position="137"/>
        <end position="219"/>
    </location>
</feature>
<dbReference type="PANTHER" id="PTHR32347">
    <property type="entry name" value="EFFLUX SYSTEM COMPONENT YKNX-RELATED"/>
    <property type="match status" value="1"/>
</dbReference>
<feature type="region of interest" description="Disordered" evidence="5">
    <location>
        <begin position="1"/>
        <end position="20"/>
    </location>
</feature>
<evidence type="ECO:0000256" key="6">
    <source>
        <dbReference type="SAM" id="Phobius"/>
    </source>
</evidence>
<feature type="transmembrane region" description="Helical" evidence="6">
    <location>
        <begin position="32"/>
        <end position="55"/>
    </location>
</feature>
<dbReference type="Gene3D" id="2.40.30.170">
    <property type="match status" value="1"/>
</dbReference>
<dbReference type="Proteomes" id="UP000715095">
    <property type="component" value="Unassembled WGS sequence"/>
</dbReference>
<dbReference type="InterPro" id="IPR006143">
    <property type="entry name" value="RND_pump_MFP"/>
</dbReference>
<evidence type="ECO:0000256" key="2">
    <source>
        <dbReference type="ARBA" id="ARBA00009477"/>
    </source>
</evidence>
<evidence type="ECO:0000256" key="1">
    <source>
        <dbReference type="ARBA" id="ARBA00004196"/>
    </source>
</evidence>
<dbReference type="InterPro" id="IPR058792">
    <property type="entry name" value="Beta-barrel_RND_2"/>
</dbReference>
<dbReference type="SUPFAM" id="SSF111369">
    <property type="entry name" value="HlyD-like secretion proteins"/>
    <property type="match status" value="1"/>
</dbReference>
<protein>
    <submittedName>
        <fullName evidence="10">Efflux RND transporter periplasmic adaptor subunit</fullName>
    </submittedName>
</protein>
<comment type="subcellular location">
    <subcellularLocation>
        <location evidence="1">Cell envelope</location>
    </subcellularLocation>
</comment>